<dbReference type="InterPro" id="IPR000674">
    <property type="entry name" value="Ald_Oxase/Xan_DH_a/b"/>
</dbReference>
<dbReference type="PIRSF" id="PIRSF036389">
    <property type="entry name" value="IOR_B"/>
    <property type="match status" value="1"/>
</dbReference>
<dbReference type="Gene3D" id="3.30.365.10">
    <property type="entry name" value="Aldehyde oxidase/xanthine dehydrogenase, molybdopterin binding domain"/>
    <property type="match status" value="4"/>
</dbReference>
<organism evidence="2 3">
    <name type="scientific">Rhodanobacter ginsengisoli</name>
    <dbReference type="NCBI Taxonomy" id="418646"/>
    <lineage>
        <taxon>Bacteria</taxon>
        <taxon>Pseudomonadati</taxon>
        <taxon>Pseudomonadota</taxon>
        <taxon>Gammaproteobacteria</taxon>
        <taxon>Lysobacterales</taxon>
        <taxon>Rhodanobacteraceae</taxon>
        <taxon>Rhodanobacter</taxon>
    </lineage>
</organism>
<dbReference type="SUPFAM" id="SSF56003">
    <property type="entry name" value="Molybdenum cofactor-binding domain"/>
    <property type="match status" value="2"/>
</dbReference>
<dbReference type="InterPro" id="IPR008274">
    <property type="entry name" value="AldOxase/xan_DH_MoCoBD1"/>
</dbReference>
<evidence type="ECO:0000313" key="2">
    <source>
        <dbReference type="EMBL" id="MFC5526725.1"/>
    </source>
</evidence>
<dbReference type="InterPro" id="IPR052516">
    <property type="entry name" value="N-heterocyclic_Hydroxylase"/>
</dbReference>
<dbReference type="InterPro" id="IPR046867">
    <property type="entry name" value="AldOxase/xan_DH_MoCoBD2"/>
</dbReference>
<dbReference type="SMART" id="SM01008">
    <property type="entry name" value="Ald_Xan_dh_C"/>
    <property type="match status" value="1"/>
</dbReference>
<dbReference type="Proteomes" id="UP001596114">
    <property type="component" value="Unassembled WGS sequence"/>
</dbReference>
<dbReference type="InterPro" id="IPR037165">
    <property type="entry name" value="AldOxase/xan_DH_Mopterin-bd_sf"/>
</dbReference>
<dbReference type="InterPro" id="IPR012368">
    <property type="entry name" value="OxRdtase_Mopterin-bd_su_IorB"/>
</dbReference>
<gene>
    <name evidence="2" type="ORF">ACFPPA_13370</name>
</gene>
<name>A0ABW0QPL1_9GAMM</name>
<feature type="domain" description="Aldehyde oxidase/xanthine dehydrogenase a/b hammerhead" evidence="1">
    <location>
        <begin position="224"/>
        <end position="315"/>
    </location>
</feature>
<dbReference type="EMBL" id="JBHSNF010000002">
    <property type="protein sequence ID" value="MFC5526725.1"/>
    <property type="molecule type" value="Genomic_DNA"/>
</dbReference>
<dbReference type="Pfam" id="PF02738">
    <property type="entry name" value="MoCoBD_1"/>
    <property type="match status" value="1"/>
</dbReference>
<dbReference type="PANTHER" id="PTHR47495">
    <property type="entry name" value="ALDEHYDE DEHYDROGENASE"/>
    <property type="match status" value="1"/>
</dbReference>
<reference evidence="3" key="1">
    <citation type="journal article" date="2019" name="Int. J. Syst. Evol. Microbiol.">
        <title>The Global Catalogue of Microorganisms (GCM) 10K type strain sequencing project: providing services to taxonomists for standard genome sequencing and annotation.</title>
        <authorList>
            <consortium name="The Broad Institute Genomics Platform"/>
            <consortium name="The Broad Institute Genome Sequencing Center for Infectious Disease"/>
            <person name="Wu L."/>
            <person name="Ma J."/>
        </authorList>
    </citation>
    <scope>NUCLEOTIDE SEQUENCE [LARGE SCALE GENOMIC DNA]</scope>
    <source>
        <strain evidence="3">CGMCC 1.16619</strain>
    </source>
</reference>
<dbReference type="Gene3D" id="3.90.1170.50">
    <property type="entry name" value="Aldehyde oxidase/xanthine dehydrogenase, a/b hammerhead"/>
    <property type="match status" value="1"/>
</dbReference>
<evidence type="ECO:0000259" key="1">
    <source>
        <dbReference type="SMART" id="SM01008"/>
    </source>
</evidence>
<dbReference type="Pfam" id="PF20256">
    <property type="entry name" value="MoCoBD_2"/>
    <property type="match status" value="2"/>
</dbReference>
<protein>
    <submittedName>
        <fullName evidence="2">Molybdopterin cofactor-binding domain-containing protein</fullName>
    </submittedName>
</protein>
<dbReference type="InterPro" id="IPR006311">
    <property type="entry name" value="TAT_signal"/>
</dbReference>
<dbReference type="PROSITE" id="PS51318">
    <property type="entry name" value="TAT"/>
    <property type="match status" value="1"/>
</dbReference>
<comment type="caution">
    <text evidence="2">The sequence shown here is derived from an EMBL/GenBank/DDBJ whole genome shotgun (WGS) entry which is preliminary data.</text>
</comment>
<keyword evidence="3" id="KW-1185">Reference proteome</keyword>
<evidence type="ECO:0000313" key="3">
    <source>
        <dbReference type="Proteomes" id="UP001596114"/>
    </source>
</evidence>
<dbReference type="RefSeq" id="WP_377320633.1">
    <property type="nucleotide sequence ID" value="NZ_JBHSNF010000002.1"/>
</dbReference>
<proteinExistence type="predicted"/>
<sequence length="758" mass="82012">MSQPRDRQPTNQIRLSRRRFLQVLAGTAGALVVGIRMADAADAPLPAALLGDHFYDLGAYVRIDVDGTVLIGARDPDTGTGVATALPRIIADELDADWNRVDVVPLGLGVSNNDGQPRWTYGRQIGGTGGSIPAAWNDLRQVGATARWLLLQAAARRLGVPANRLRCDSGTVIAPDGRRVTYGSLAADASQIALPTKLPPLKNAASYRLIGQPVGDVDAREIVTGQTRYAIDQDYADALVAVLVHCPWPDGTLARIDTADTLAVKGVVKVVQLKPEPNQPWGSTVIAPAVAVLAEDTWAALQGREKLKLEWKPGASGSESSYALEQQASALLGGQTDPTTRVRNDGDIEAAGKKAARRLDATYFQPWLAHATAEPMNCLVRLDKDQASLVVPTQAPQKAWAVVQRLTGLAPAQIDIRVPRVGGGLGRRLDHDYVAEAVMLAKAVDKPVRLLWTREQDFGHDYYRSGSVHQLNAIIDRKRHVTGWNQRMASASALAHRNVPDDRLWTSELQADQLPAGLIPNYRSDWYSQASAIPRGPFRGMPHLSNAFAVESFIDEIAHLLHEDPLKTRLRILGEARQLPLSSGGMLDIGRLLNVLQLVADRIEWKNWLRSVNGLGIACWHIDGAYVAHAIEAAMQGEKLIIQRVVCAVDVGRVINPLGLQGQVAGATLDALSNALNPAITFKDGRVQQHSFKDYPLASVAQLPNAVEVITVPDDRPPAGASFLAMPTAAPALANAVFRASAVRVRRLPLMKELLRLL</sequence>
<dbReference type="PANTHER" id="PTHR47495:SF1">
    <property type="entry name" value="BLL3820 PROTEIN"/>
    <property type="match status" value="1"/>
</dbReference>
<accession>A0ABW0QPL1</accession>